<evidence type="ECO:0000256" key="1">
    <source>
        <dbReference type="SAM" id="Phobius"/>
    </source>
</evidence>
<comment type="caution">
    <text evidence="2">The sequence shown here is derived from an EMBL/GenBank/DDBJ whole genome shotgun (WGS) entry which is preliminary data.</text>
</comment>
<keyword evidence="1" id="KW-1133">Transmembrane helix</keyword>
<sequence length="69" mass="7891">MAEGALVSLLYRLYHASILNVDLSLNFFILINTILRTLYLNIKKKKSSKMCVLYLCLDYYVAANKTNNG</sequence>
<reference evidence="2 3" key="1">
    <citation type="journal article" date="2018" name="Sci. Rep.">
        <title>Genomic signatures of local adaptation to the degree of environmental predictability in rotifers.</title>
        <authorList>
            <person name="Franch-Gras L."/>
            <person name="Hahn C."/>
            <person name="Garcia-Roger E.M."/>
            <person name="Carmona M.J."/>
            <person name="Serra M."/>
            <person name="Gomez A."/>
        </authorList>
    </citation>
    <scope>NUCLEOTIDE SEQUENCE [LARGE SCALE GENOMIC DNA]</scope>
    <source>
        <strain evidence="2">HYR1</strain>
    </source>
</reference>
<dbReference type="AlphaFoldDB" id="A0A3M7RHE1"/>
<evidence type="ECO:0000313" key="3">
    <source>
        <dbReference type="Proteomes" id="UP000276133"/>
    </source>
</evidence>
<gene>
    <name evidence="2" type="ORF">BpHYR1_044420</name>
</gene>
<dbReference type="Proteomes" id="UP000276133">
    <property type="component" value="Unassembled WGS sequence"/>
</dbReference>
<name>A0A3M7RHE1_BRAPC</name>
<protein>
    <submittedName>
        <fullName evidence="2">Uncharacterized protein</fullName>
    </submittedName>
</protein>
<keyword evidence="1" id="KW-0472">Membrane</keyword>
<accession>A0A3M7RHE1</accession>
<organism evidence="2 3">
    <name type="scientific">Brachionus plicatilis</name>
    <name type="common">Marine rotifer</name>
    <name type="synonym">Brachionus muelleri</name>
    <dbReference type="NCBI Taxonomy" id="10195"/>
    <lineage>
        <taxon>Eukaryota</taxon>
        <taxon>Metazoa</taxon>
        <taxon>Spiralia</taxon>
        <taxon>Gnathifera</taxon>
        <taxon>Rotifera</taxon>
        <taxon>Eurotatoria</taxon>
        <taxon>Monogononta</taxon>
        <taxon>Pseudotrocha</taxon>
        <taxon>Ploima</taxon>
        <taxon>Brachionidae</taxon>
        <taxon>Brachionus</taxon>
    </lineage>
</organism>
<keyword evidence="1" id="KW-0812">Transmembrane</keyword>
<evidence type="ECO:0000313" key="2">
    <source>
        <dbReference type="EMBL" id="RNA22688.1"/>
    </source>
</evidence>
<dbReference type="EMBL" id="REGN01003414">
    <property type="protein sequence ID" value="RNA22688.1"/>
    <property type="molecule type" value="Genomic_DNA"/>
</dbReference>
<proteinExistence type="predicted"/>
<keyword evidence="3" id="KW-1185">Reference proteome</keyword>
<feature type="transmembrane region" description="Helical" evidence="1">
    <location>
        <begin position="23"/>
        <end position="42"/>
    </location>
</feature>